<dbReference type="PROSITE" id="PS51257">
    <property type="entry name" value="PROKAR_LIPOPROTEIN"/>
    <property type="match status" value="1"/>
</dbReference>
<dbReference type="Proteomes" id="UP000799767">
    <property type="component" value="Unassembled WGS sequence"/>
</dbReference>
<comment type="similarity">
    <text evidence="1">Belongs to the FAD-binding monooxygenase family.</text>
</comment>
<evidence type="ECO:0000256" key="2">
    <source>
        <dbReference type="SAM" id="Phobius"/>
    </source>
</evidence>
<dbReference type="PRINTS" id="PR00419">
    <property type="entry name" value="ADXRDTASE"/>
</dbReference>
<keyword evidence="2" id="KW-0472">Membrane</keyword>
<evidence type="ECO:0008006" key="5">
    <source>
        <dbReference type="Google" id="ProtNLM"/>
    </source>
</evidence>
<organism evidence="3 4">
    <name type="scientific">Neohortaea acidophila</name>
    <dbReference type="NCBI Taxonomy" id="245834"/>
    <lineage>
        <taxon>Eukaryota</taxon>
        <taxon>Fungi</taxon>
        <taxon>Dikarya</taxon>
        <taxon>Ascomycota</taxon>
        <taxon>Pezizomycotina</taxon>
        <taxon>Dothideomycetes</taxon>
        <taxon>Dothideomycetidae</taxon>
        <taxon>Mycosphaerellales</taxon>
        <taxon>Teratosphaeriaceae</taxon>
        <taxon>Neohortaea</taxon>
    </lineage>
</organism>
<dbReference type="AlphaFoldDB" id="A0A6A6Q756"/>
<dbReference type="SUPFAM" id="SSF51905">
    <property type="entry name" value="FAD/NAD(P)-binding domain"/>
    <property type="match status" value="1"/>
</dbReference>
<accession>A0A6A6Q756</accession>
<sequence>MTASKTSPYVEHGEGKPALRIAIIGAGITGISAACHILGLGFECHIFETGSAIGGIWPRVNRFSSLQIPSDFYRFHPEVDWKSPYPRQAEILGQIHGLWNRYELEKRTTFGCRVQGLYRREQRWVVEDERYGTFDGVICAIGTCAGPYAPYVAGEDGFEGEVRHSSSLDGLVVRDKRVVIIGAGASAAEALEHACDNGAASVKVCARSNRWIIPRWRLLNLIMAMLIVDPFGLCDSAFEYFLRFFCYRSDLRHLAPSGERSMVYSKTPVVNSRVFELMREKHVTWMNCRVNRFDSDGVEYVPYAATDECLPKPVFEKCDICIKATGYYRPSLELLSPHANDYTAPNFYLQVFPPGNPTILALNSTWVDGIGSVGASHIGIYVRLLLVYLVDASTQPDIDGMKNWIHWTGRGWNSAKGLEFVTTMQLYLWFVLTILFRWRLWRWGWFILFGNERVIH</sequence>
<dbReference type="PANTHER" id="PTHR42877">
    <property type="entry name" value="L-ORNITHINE N(5)-MONOOXYGENASE-RELATED"/>
    <property type="match status" value="1"/>
</dbReference>
<evidence type="ECO:0000313" key="3">
    <source>
        <dbReference type="EMBL" id="KAF2487473.1"/>
    </source>
</evidence>
<dbReference type="GeneID" id="54477373"/>
<dbReference type="Pfam" id="PF13738">
    <property type="entry name" value="Pyr_redox_3"/>
    <property type="match status" value="1"/>
</dbReference>
<reference evidence="3" key="1">
    <citation type="journal article" date="2020" name="Stud. Mycol.">
        <title>101 Dothideomycetes genomes: a test case for predicting lifestyles and emergence of pathogens.</title>
        <authorList>
            <person name="Haridas S."/>
            <person name="Albert R."/>
            <person name="Binder M."/>
            <person name="Bloem J."/>
            <person name="Labutti K."/>
            <person name="Salamov A."/>
            <person name="Andreopoulos B."/>
            <person name="Baker S."/>
            <person name="Barry K."/>
            <person name="Bills G."/>
            <person name="Bluhm B."/>
            <person name="Cannon C."/>
            <person name="Castanera R."/>
            <person name="Culley D."/>
            <person name="Daum C."/>
            <person name="Ezra D."/>
            <person name="Gonzalez J."/>
            <person name="Henrissat B."/>
            <person name="Kuo A."/>
            <person name="Liang C."/>
            <person name="Lipzen A."/>
            <person name="Lutzoni F."/>
            <person name="Magnuson J."/>
            <person name="Mondo S."/>
            <person name="Nolan M."/>
            <person name="Ohm R."/>
            <person name="Pangilinan J."/>
            <person name="Park H.-J."/>
            <person name="Ramirez L."/>
            <person name="Alfaro M."/>
            <person name="Sun H."/>
            <person name="Tritt A."/>
            <person name="Yoshinaga Y."/>
            <person name="Zwiers L.-H."/>
            <person name="Turgeon B."/>
            <person name="Goodwin S."/>
            <person name="Spatafora J."/>
            <person name="Crous P."/>
            <person name="Grigoriev I."/>
        </authorList>
    </citation>
    <scope>NUCLEOTIDE SEQUENCE</scope>
    <source>
        <strain evidence="3">CBS 113389</strain>
    </source>
</reference>
<proteinExistence type="inferred from homology"/>
<dbReference type="EMBL" id="MU001631">
    <property type="protein sequence ID" value="KAF2487473.1"/>
    <property type="molecule type" value="Genomic_DNA"/>
</dbReference>
<feature type="transmembrane region" description="Helical" evidence="2">
    <location>
        <begin position="21"/>
        <end position="42"/>
    </location>
</feature>
<keyword evidence="4" id="KW-1185">Reference proteome</keyword>
<dbReference type="OrthoDB" id="66881at2759"/>
<dbReference type="RefSeq" id="XP_033594042.1">
    <property type="nucleotide sequence ID" value="XM_033736371.1"/>
</dbReference>
<keyword evidence="2" id="KW-1133">Transmembrane helix</keyword>
<dbReference type="Gene3D" id="3.50.50.60">
    <property type="entry name" value="FAD/NAD(P)-binding domain"/>
    <property type="match status" value="1"/>
</dbReference>
<dbReference type="InterPro" id="IPR051209">
    <property type="entry name" value="FAD-bind_Monooxygenase_sf"/>
</dbReference>
<dbReference type="PANTHER" id="PTHR42877:SF4">
    <property type="entry name" value="FAD_NAD(P)-BINDING DOMAIN-CONTAINING PROTEIN-RELATED"/>
    <property type="match status" value="1"/>
</dbReference>
<keyword evidence="2" id="KW-0812">Transmembrane</keyword>
<name>A0A6A6Q756_9PEZI</name>
<protein>
    <recommendedName>
        <fullName evidence="5">FAD/NAD(P)-binding domain-containing protein</fullName>
    </recommendedName>
</protein>
<evidence type="ECO:0000313" key="4">
    <source>
        <dbReference type="Proteomes" id="UP000799767"/>
    </source>
</evidence>
<evidence type="ECO:0000256" key="1">
    <source>
        <dbReference type="ARBA" id="ARBA00010139"/>
    </source>
</evidence>
<dbReference type="InterPro" id="IPR036188">
    <property type="entry name" value="FAD/NAD-bd_sf"/>
</dbReference>
<gene>
    <name evidence="3" type="ORF">BDY17DRAFT_320016</name>
</gene>